<organism evidence="1 2">
    <name type="scientific">Mycolicibacterium smegmatis (strain MKD8)</name>
    <name type="common">Mycobacterium smegmatis</name>
    <dbReference type="NCBI Taxonomy" id="1214915"/>
    <lineage>
        <taxon>Bacteria</taxon>
        <taxon>Bacillati</taxon>
        <taxon>Actinomycetota</taxon>
        <taxon>Actinomycetes</taxon>
        <taxon>Mycobacteriales</taxon>
        <taxon>Mycobacteriaceae</taxon>
        <taxon>Mycolicibacterium</taxon>
    </lineage>
</organism>
<name>A0A2U9PR94_MYCSE</name>
<dbReference type="Gene3D" id="3.40.50.1000">
    <property type="entry name" value="HAD superfamily/HAD-like"/>
    <property type="match status" value="1"/>
</dbReference>
<dbReference type="AlphaFoldDB" id="A0A2U9PR94"/>
<dbReference type="InterPro" id="IPR023214">
    <property type="entry name" value="HAD_sf"/>
</dbReference>
<dbReference type="GO" id="GO:0000287">
    <property type="term" value="F:magnesium ion binding"/>
    <property type="evidence" value="ECO:0007669"/>
    <property type="project" value="TreeGrafter"/>
</dbReference>
<dbReference type="Pfam" id="PF08282">
    <property type="entry name" value="Hydrolase_3"/>
    <property type="match status" value="1"/>
</dbReference>
<dbReference type="Proteomes" id="UP000011200">
    <property type="component" value="Chromosome"/>
</dbReference>
<evidence type="ECO:0000313" key="2">
    <source>
        <dbReference type="Proteomes" id="UP000011200"/>
    </source>
</evidence>
<gene>
    <name evidence="1" type="ORF">D806_028510</name>
</gene>
<dbReference type="PANTHER" id="PTHR10000:SF8">
    <property type="entry name" value="HAD SUPERFAMILY HYDROLASE-LIKE, TYPE 3"/>
    <property type="match status" value="1"/>
</dbReference>
<keyword evidence="1" id="KW-0378">Hydrolase</keyword>
<dbReference type="InterPro" id="IPR006379">
    <property type="entry name" value="HAD-SF_hydro_IIB"/>
</dbReference>
<reference evidence="1 2" key="1">
    <citation type="journal article" date="2013" name="Genome Announc.">
        <title>Draft genome sequence of MKD8, a conjugal recipient Mycobacterium smegmatis strain.</title>
        <authorList>
            <person name="Gray T.A."/>
            <person name="Palumbo M.J."/>
            <person name="Derbyshire K.M."/>
        </authorList>
    </citation>
    <scope>NUCLEOTIDE SEQUENCE [LARGE SCALE GENOMIC DNA]</scope>
    <source>
        <strain evidence="1 2">MKD8</strain>
    </source>
</reference>
<dbReference type="EMBL" id="CP027541">
    <property type="protein sequence ID" value="AWT53825.1"/>
    <property type="molecule type" value="Genomic_DNA"/>
</dbReference>
<evidence type="ECO:0000313" key="1">
    <source>
        <dbReference type="EMBL" id="AWT53825.1"/>
    </source>
</evidence>
<dbReference type="NCBIfam" id="TIGR01484">
    <property type="entry name" value="HAD-SF-IIB"/>
    <property type="match status" value="1"/>
</dbReference>
<proteinExistence type="predicted"/>
<dbReference type="SUPFAM" id="SSF56784">
    <property type="entry name" value="HAD-like"/>
    <property type="match status" value="1"/>
</dbReference>
<dbReference type="PANTHER" id="PTHR10000">
    <property type="entry name" value="PHOSPHOSERINE PHOSPHATASE"/>
    <property type="match status" value="1"/>
</dbReference>
<dbReference type="RefSeq" id="WP_036453133.1">
    <property type="nucleotide sequence ID" value="NZ_CP027541.1"/>
</dbReference>
<sequence>MAVDPWLVVLDVDGTVLRDDGTASDTVVEQLHRLQAAGHQVMLATGRSPSTTIPIVESLGITPRFLVCSNGAIVMQQAHDEPGGYRRESVECFDPTDALVLINSHLHTARYAVEDEHGHIRYTEPFANASMAGASEQVSFQDLLLHRRATRVVVMSPGHDMDDFLTVLERMDLREVSYFVGWSAWLDITGPGVNKGAPMERIRRELGIPRARVVAIADGHNDVELLAWAAQSGRGVAMGHSPANLIAVANEVTGGIDDDGVAQVLQTL</sequence>
<protein>
    <submittedName>
        <fullName evidence="1">Cof-like hydrolase</fullName>
    </submittedName>
</protein>
<dbReference type="Gene3D" id="3.30.1240.10">
    <property type="match status" value="1"/>
</dbReference>
<reference evidence="2" key="2">
    <citation type="submission" date="2018-03" db="EMBL/GenBank/DDBJ databases">
        <authorList>
            <person name="Derbyshire K."/>
            <person name="Gray T.A."/>
            <person name="Champion M."/>
        </authorList>
    </citation>
    <scope>NUCLEOTIDE SEQUENCE [LARGE SCALE GENOMIC DNA]</scope>
    <source>
        <strain evidence="2">MKD8</strain>
    </source>
</reference>
<dbReference type="GO" id="GO:0016791">
    <property type="term" value="F:phosphatase activity"/>
    <property type="evidence" value="ECO:0007669"/>
    <property type="project" value="TreeGrafter"/>
</dbReference>
<accession>A0A2U9PR94</accession>
<dbReference type="InterPro" id="IPR036412">
    <property type="entry name" value="HAD-like_sf"/>
</dbReference>
<dbReference type="GO" id="GO:0005829">
    <property type="term" value="C:cytosol"/>
    <property type="evidence" value="ECO:0007669"/>
    <property type="project" value="TreeGrafter"/>
</dbReference>